<dbReference type="PANTHER" id="PTHR14365">
    <property type="entry name" value="APOPTOSIS REGULATORY PROTEIN SIVA"/>
    <property type="match status" value="1"/>
</dbReference>
<proteinExistence type="predicted"/>
<accession>A0A8C4L5C1</accession>
<dbReference type="InterPro" id="IPR022773">
    <property type="entry name" value="Siva"/>
</dbReference>
<dbReference type="PANTHER" id="PTHR14365:SF1">
    <property type="entry name" value="APOPTOSIS REGULATORY PROTEIN SIVA"/>
    <property type="match status" value="1"/>
</dbReference>
<evidence type="ECO:0000313" key="2">
    <source>
        <dbReference type="Proteomes" id="UP000694387"/>
    </source>
</evidence>
<sequence length="291" mass="30916">MPKRGCPFADAAPLQLKVRVGQRELSRGVCAERYSREIFEKTKQLLFRGAQAYMDHAWEEDCAIVDLPESPKPSPTEASRAARGQMLIGPDGRLTRSRAQAAEADPSGAASGACSSCVRAVDGKAACGQCERALCRLCVRSCGGCGAVVCAVCALVESSQDFPHGFLLPLLLASFSPATHRIHTDVAAPRARGSPPVLQTHGLLHCSGHRPPALSWCTQGCVLSRGPELGLSRGLQVGATAATPCGRSSDGTSRLMSPVASPVSGPFRISDRFPCDLLNFLVLIYVTCFHW</sequence>
<dbReference type="Proteomes" id="UP000694387">
    <property type="component" value="Chromosome 7"/>
</dbReference>
<dbReference type="Pfam" id="PF05458">
    <property type="entry name" value="Siva"/>
    <property type="match status" value="1"/>
</dbReference>
<reference evidence="1" key="3">
    <citation type="submission" date="2025-09" db="UniProtKB">
        <authorList>
            <consortium name="Ensembl"/>
        </authorList>
    </citation>
    <scope>IDENTIFICATION</scope>
</reference>
<evidence type="ECO:0000313" key="1">
    <source>
        <dbReference type="Ensembl" id="ENSEASP00005005981.2"/>
    </source>
</evidence>
<dbReference type="AlphaFoldDB" id="A0A8C4L5C1"/>
<dbReference type="GeneTree" id="ENSGT00390000004842"/>
<reference evidence="1" key="2">
    <citation type="submission" date="2025-08" db="UniProtKB">
        <authorList>
            <consortium name="Ensembl"/>
        </authorList>
    </citation>
    <scope>IDENTIFICATION</scope>
</reference>
<organism evidence="1 2">
    <name type="scientific">Equus asinus</name>
    <name type="common">Donkey</name>
    <name type="synonym">Equus africanus asinus</name>
    <dbReference type="NCBI Taxonomy" id="9793"/>
    <lineage>
        <taxon>Eukaryota</taxon>
        <taxon>Metazoa</taxon>
        <taxon>Chordata</taxon>
        <taxon>Craniata</taxon>
        <taxon>Vertebrata</taxon>
        <taxon>Euteleostomi</taxon>
        <taxon>Mammalia</taxon>
        <taxon>Eutheria</taxon>
        <taxon>Laurasiatheria</taxon>
        <taxon>Perissodactyla</taxon>
        <taxon>Equidae</taxon>
        <taxon>Equus</taxon>
    </lineage>
</organism>
<protein>
    <submittedName>
        <fullName evidence="1">SIVA1 apoptosis inducing factor</fullName>
    </submittedName>
</protein>
<dbReference type="GO" id="GO:0097191">
    <property type="term" value="P:extrinsic apoptotic signaling pathway"/>
    <property type="evidence" value="ECO:0007669"/>
    <property type="project" value="TreeGrafter"/>
</dbReference>
<reference evidence="1 2" key="1">
    <citation type="journal article" date="2020" name="Nat. Commun.">
        <title>Donkey genomes provide new insights into domestication and selection for coat color.</title>
        <authorList>
            <person name="Wang"/>
            <person name="C."/>
            <person name="Li"/>
            <person name="H."/>
            <person name="Guo"/>
            <person name="Y."/>
            <person name="Huang"/>
            <person name="J."/>
            <person name="Sun"/>
            <person name="Y."/>
            <person name="Min"/>
            <person name="J."/>
            <person name="Wang"/>
            <person name="J."/>
            <person name="Fang"/>
            <person name="X."/>
            <person name="Zhao"/>
            <person name="Z."/>
            <person name="Wang"/>
            <person name="S."/>
            <person name="Zhang"/>
            <person name="Y."/>
            <person name="Liu"/>
            <person name="Q."/>
            <person name="Jiang"/>
            <person name="Q."/>
            <person name="Wang"/>
            <person name="X."/>
            <person name="Guo"/>
            <person name="Y."/>
            <person name="Yang"/>
            <person name="C."/>
            <person name="Wang"/>
            <person name="Y."/>
            <person name="Tian"/>
            <person name="F."/>
            <person name="Zhuang"/>
            <person name="G."/>
            <person name="Fan"/>
            <person name="Y."/>
            <person name="Gao"/>
            <person name="Q."/>
            <person name="Li"/>
            <person name="Y."/>
            <person name="Ju"/>
            <person name="Z."/>
            <person name="Li"/>
            <person name="J."/>
            <person name="Li"/>
            <person name="R."/>
            <person name="Hou"/>
            <person name="M."/>
            <person name="Yang"/>
            <person name="G."/>
            <person name="Liu"/>
            <person name="G."/>
            <person name="Liu"/>
            <person name="W."/>
            <person name="Guo"/>
            <person name="J."/>
            <person name="Pan"/>
            <person name="S."/>
            <person name="Fan"/>
            <person name="G."/>
            <person name="Zhang"/>
            <person name="W."/>
            <person name="Zhang"/>
            <person name="R."/>
            <person name="Yu"/>
            <person name="J."/>
            <person name="Zhang"/>
            <person name="X."/>
            <person name="Yin"/>
            <person name="Q."/>
            <person name="Ji"/>
            <person name="C."/>
            <person name="Jin"/>
            <person name="Y."/>
            <person name="Yue"/>
            <person name="G."/>
            <person name="Liu"/>
            <person name="M."/>
            <person name="Xu"/>
            <person name="J."/>
            <person name="Liu"/>
            <person name="S."/>
            <person name="Jordana"/>
            <person name="J."/>
            <person name="Noce"/>
            <person name="A."/>
            <person name="Amills"/>
            <person name="M."/>
            <person name="Wu"/>
            <person name="D.D."/>
            <person name="Li"/>
            <person name="S."/>
            <person name="Zhou"/>
            <person name="X. and Zhong"/>
            <person name="J."/>
        </authorList>
    </citation>
    <scope>NUCLEOTIDE SEQUENCE [LARGE SCALE GENOMIC DNA]</scope>
</reference>
<dbReference type="GO" id="GO:0005175">
    <property type="term" value="F:CD27 receptor binding"/>
    <property type="evidence" value="ECO:0007669"/>
    <property type="project" value="TreeGrafter"/>
</dbReference>
<gene>
    <name evidence="1" type="primary">SIVA1</name>
</gene>
<keyword evidence="2" id="KW-1185">Reference proteome</keyword>
<dbReference type="Ensembl" id="ENSEAST00005006544.2">
    <property type="protein sequence ID" value="ENSEASP00005005981.2"/>
    <property type="gene ID" value="ENSEASG00005004404.2"/>
</dbReference>
<name>A0A8C4L5C1_EQUAS</name>